<evidence type="ECO:0000256" key="4">
    <source>
        <dbReference type="ARBA" id="ARBA00023163"/>
    </source>
</evidence>
<dbReference type="InterPro" id="IPR036388">
    <property type="entry name" value="WH-like_DNA-bd_sf"/>
</dbReference>
<organism evidence="6 7">
    <name type="scientific">Microbacterium aurugineum</name>
    <dbReference type="NCBI Taxonomy" id="2851642"/>
    <lineage>
        <taxon>Bacteria</taxon>
        <taxon>Bacillati</taxon>
        <taxon>Actinomycetota</taxon>
        <taxon>Actinomycetes</taxon>
        <taxon>Micrococcales</taxon>
        <taxon>Microbacteriaceae</taxon>
        <taxon>Microbacterium</taxon>
    </lineage>
</organism>
<evidence type="ECO:0000256" key="2">
    <source>
        <dbReference type="ARBA" id="ARBA00023015"/>
    </source>
</evidence>
<dbReference type="SMART" id="SM00345">
    <property type="entry name" value="HTH_GNTR"/>
    <property type="match status" value="1"/>
</dbReference>
<dbReference type="InterPro" id="IPR000524">
    <property type="entry name" value="Tscrpt_reg_HTH_GntR"/>
</dbReference>
<dbReference type="PROSITE" id="PS50949">
    <property type="entry name" value="HTH_GNTR"/>
    <property type="match status" value="1"/>
</dbReference>
<evidence type="ECO:0000259" key="5">
    <source>
        <dbReference type="PROSITE" id="PS50949"/>
    </source>
</evidence>
<dbReference type="Gene3D" id="1.10.10.10">
    <property type="entry name" value="Winged helix-like DNA-binding domain superfamily/Winged helix DNA-binding domain"/>
    <property type="match status" value="1"/>
</dbReference>
<keyword evidence="7" id="KW-1185">Reference proteome</keyword>
<name>A0ABY4J2H4_9MICO</name>
<dbReference type="EMBL" id="CP078078">
    <property type="protein sequence ID" value="UPL17998.1"/>
    <property type="molecule type" value="Genomic_DNA"/>
</dbReference>
<dbReference type="InterPro" id="IPR036390">
    <property type="entry name" value="WH_DNA-bd_sf"/>
</dbReference>
<accession>A0ABY4J2H4</accession>
<keyword evidence="3" id="KW-0238">DNA-binding</keyword>
<proteinExistence type="predicted"/>
<dbReference type="Pfam" id="PF00392">
    <property type="entry name" value="GntR"/>
    <property type="match status" value="1"/>
</dbReference>
<evidence type="ECO:0000313" key="7">
    <source>
        <dbReference type="Proteomes" id="UP000830631"/>
    </source>
</evidence>
<dbReference type="CDD" id="cd07377">
    <property type="entry name" value="WHTH_GntR"/>
    <property type="match status" value="1"/>
</dbReference>
<dbReference type="Proteomes" id="UP000830631">
    <property type="component" value="Chromosome"/>
</dbReference>
<keyword evidence="4" id="KW-0804">Transcription</keyword>
<evidence type="ECO:0000313" key="6">
    <source>
        <dbReference type="EMBL" id="UPL17998.1"/>
    </source>
</evidence>
<gene>
    <name evidence="6" type="ORF">KV397_09640</name>
</gene>
<reference evidence="6 7" key="1">
    <citation type="submission" date="2021-06" db="EMBL/GenBank/DDBJ databases">
        <title>Genome-based taxonomic framework of Microbacterium strains isolated from marine environment, the description of four new species and reclassification of four preexisting species.</title>
        <authorList>
            <person name="Lee S.D."/>
            <person name="Kim S.-M."/>
            <person name="Byeon Y.-S."/>
            <person name="Yang H.L."/>
            <person name="Kim I.S."/>
        </authorList>
    </citation>
    <scope>NUCLEOTIDE SEQUENCE [LARGE SCALE GENOMIC DNA]</scope>
    <source>
        <strain evidence="6 7">KSW4-10</strain>
    </source>
</reference>
<sequence>MIITIRRDTGESPAEQVHDQIRGLITTGRLLAGDRLPSVRQLASDLSIAPGTVAKAYRLLEEDGLATSRIGSGTRVSDTASPVAGGIADAAHALAAVARAEGLTLADTQRVLRAIW</sequence>
<dbReference type="SUPFAM" id="SSF46785">
    <property type="entry name" value="Winged helix' DNA-binding domain"/>
    <property type="match status" value="1"/>
</dbReference>
<evidence type="ECO:0000256" key="1">
    <source>
        <dbReference type="ARBA" id="ARBA00022898"/>
    </source>
</evidence>
<dbReference type="PANTHER" id="PTHR46577:SF1">
    <property type="entry name" value="HTH-TYPE TRANSCRIPTIONAL REGULATORY PROTEIN GABR"/>
    <property type="match status" value="1"/>
</dbReference>
<keyword evidence="1" id="KW-0663">Pyridoxal phosphate</keyword>
<evidence type="ECO:0000256" key="3">
    <source>
        <dbReference type="ARBA" id="ARBA00023125"/>
    </source>
</evidence>
<protein>
    <submittedName>
        <fullName evidence="6">GntR family transcriptional regulator</fullName>
    </submittedName>
</protein>
<dbReference type="InterPro" id="IPR051446">
    <property type="entry name" value="HTH_trans_reg/aminotransferase"/>
</dbReference>
<dbReference type="PANTHER" id="PTHR46577">
    <property type="entry name" value="HTH-TYPE TRANSCRIPTIONAL REGULATORY PROTEIN GABR"/>
    <property type="match status" value="1"/>
</dbReference>
<keyword evidence="2" id="KW-0805">Transcription regulation</keyword>
<dbReference type="RefSeq" id="WP_047522581.1">
    <property type="nucleotide sequence ID" value="NZ_CP078078.1"/>
</dbReference>
<feature type="domain" description="HTH gntR-type" evidence="5">
    <location>
        <begin position="11"/>
        <end position="79"/>
    </location>
</feature>